<sequence>MTPVRIVRGILILILAAGVGAAGVEGWRLLWGDSVSTEAADPAPSVSAGPVPPGRPVSWTRLTVAGAVLTVGYDGSACQASNQAVVDETSRRVVITTYAKVKRGECIAMAVGYDLKVTLAAPLGSRPVYDGACLSAAGGAAKPDPKCRR</sequence>
<evidence type="ECO:0000313" key="1">
    <source>
        <dbReference type="EMBL" id="MFD1250833.1"/>
    </source>
</evidence>
<comment type="caution">
    <text evidence="1">The sequence shown here is derived from an EMBL/GenBank/DDBJ whole genome shotgun (WGS) entry which is preliminary data.</text>
</comment>
<reference evidence="2" key="1">
    <citation type="journal article" date="2019" name="Int. J. Syst. Evol. Microbiol.">
        <title>The Global Catalogue of Microorganisms (GCM) 10K type strain sequencing project: providing services to taxonomists for standard genome sequencing and annotation.</title>
        <authorList>
            <consortium name="The Broad Institute Genomics Platform"/>
            <consortium name="The Broad Institute Genome Sequencing Center for Infectious Disease"/>
            <person name="Wu L."/>
            <person name="Ma J."/>
        </authorList>
    </citation>
    <scope>NUCLEOTIDE SEQUENCE [LARGE SCALE GENOMIC DNA]</scope>
    <source>
        <strain evidence="2">CCUG 52478</strain>
    </source>
</reference>
<gene>
    <name evidence="1" type="ORF">ACFQ3F_23790</name>
</gene>
<dbReference type="EMBL" id="JBHTLX010000029">
    <property type="protein sequence ID" value="MFD1250833.1"/>
    <property type="molecule type" value="Genomic_DNA"/>
</dbReference>
<dbReference type="RefSeq" id="WP_367918277.1">
    <property type="nucleotide sequence ID" value="NZ_BAABAC010000009.1"/>
</dbReference>
<name>A0ABW3W6C7_9ACTN</name>
<protein>
    <submittedName>
        <fullName evidence="1">Uncharacterized protein</fullName>
    </submittedName>
</protein>
<organism evidence="1 2">
    <name type="scientific">Nocardioides ginsengisoli</name>
    <dbReference type="NCBI Taxonomy" id="363868"/>
    <lineage>
        <taxon>Bacteria</taxon>
        <taxon>Bacillati</taxon>
        <taxon>Actinomycetota</taxon>
        <taxon>Actinomycetes</taxon>
        <taxon>Propionibacteriales</taxon>
        <taxon>Nocardioidaceae</taxon>
        <taxon>Nocardioides</taxon>
    </lineage>
</organism>
<dbReference type="Proteomes" id="UP001597229">
    <property type="component" value="Unassembled WGS sequence"/>
</dbReference>
<accession>A0ABW3W6C7</accession>
<evidence type="ECO:0000313" key="2">
    <source>
        <dbReference type="Proteomes" id="UP001597229"/>
    </source>
</evidence>
<keyword evidence="2" id="KW-1185">Reference proteome</keyword>
<proteinExistence type="predicted"/>